<gene>
    <name evidence="2" type="ORF">H8K32_05945</name>
</gene>
<dbReference type="Proteomes" id="UP000634011">
    <property type="component" value="Unassembled WGS sequence"/>
</dbReference>
<dbReference type="AlphaFoldDB" id="A0A923HN17"/>
<protein>
    <submittedName>
        <fullName evidence="2">Heavy metal translocating P-type ATPase metal-binding domain-containing protein</fullName>
    </submittedName>
</protein>
<reference evidence="2" key="1">
    <citation type="submission" date="2020-08" db="EMBL/GenBank/DDBJ databases">
        <title>Novel species isolated from subtropical streams in China.</title>
        <authorList>
            <person name="Lu H."/>
        </authorList>
    </citation>
    <scope>NUCLEOTIDE SEQUENCE</scope>
    <source>
        <strain evidence="2">KACC 12607</strain>
    </source>
</reference>
<evidence type="ECO:0000313" key="3">
    <source>
        <dbReference type="Proteomes" id="UP000634011"/>
    </source>
</evidence>
<accession>A0A923HN17</accession>
<sequence>MAISLSHLLEMLPFHTQRVEKIDCYHCGEKMRETKALYIKFNGQPRAVCCHGCLAILHAIERNKMVGEYLQTKLVQTEVL</sequence>
<organism evidence="2 3">
    <name type="scientific">Undibacterium jejuense</name>
    <dbReference type="NCBI Taxonomy" id="1344949"/>
    <lineage>
        <taxon>Bacteria</taxon>
        <taxon>Pseudomonadati</taxon>
        <taxon>Pseudomonadota</taxon>
        <taxon>Betaproteobacteria</taxon>
        <taxon>Burkholderiales</taxon>
        <taxon>Oxalobacteraceae</taxon>
        <taxon>Undibacterium</taxon>
    </lineage>
</organism>
<proteinExistence type="predicted"/>
<dbReference type="InterPro" id="IPR021993">
    <property type="entry name" value="ATPase-cat-bd"/>
</dbReference>
<keyword evidence="3" id="KW-1185">Reference proteome</keyword>
<dbReference type="EMBL" id="JACOFV010000004">
    <property type="protein sequence ID" value="MBC3861638.1"/>
    <property type="molecule type" value="Genomic_DNA"/>
</dbReference>
<evidence type="ECO:0000259" key="1">
    <source>
        <dbReference type="Pfam" id="PF12156"/>
    </source>
</evidence>
<feature type="domain" description="Putative metal-binding" evidence="1">
    <location>
        <begin position="23"/>
        <end position="69"/>
    </location>
</feature>
<dbReference type="Pfam" id="PF12156">
    <property type="entry name" value="ATPase-cat_bd"/>
    <property type="match status" value="1"/>
</dbReference>
<comment type="caution">
    <text evidence="2">The sequence shown here is derived from an EMBL/GenBank/DDBJ whole genome shotgun (WGS) entry which is preliminary data.</text>
</comment>
<name>A0A923HN17_9BURK</name>
<evidence type="ECO:0000313" key="2">
    <source>
        <dbReference type="EMBL" id="MBC3861638.1"/>
    </source>
</evidence>